<dbReference type="InterPro" id="IPR032867">
    <property type="entry name" value="DYW_dom"/>
</dbReference>
<keyword evidence="6" id="KW-1185">Reference proteome</keyword>
<dbReference type="OrthoDB" id="185373at2759"/>
<feature type="repeat" description="PPR" evidence="3">
    <location>
        <begin position="226"/>
        <end position="260"/>
    </location>
</feature>
<evidence type="ECO:0000256" key="2">
    <source>
        <dbReference type="ARBA" id="ARBA00022737"/>
    </source>
</evidence>
<evidence type="ECO:0000313" key="6">
    <source>
        <dbReference type="Proteomes" id="UP000829196"/>
    </source>
</evidence>
<evidence type="ECO:0000256" key="3">
    <source>
        <dbReference type="PROSITE-ProRule" id="PRU00708"/>
    </source>
</evidence>
<feature type="repeat" description="PPR" evidence="3">
    <location>
        <begin position="164"/>
        <end position="198"/>
    </location>
</feature>
<dbReference type="FunFam" id="1.25.40.10:FF:000348">
    <property type="entry name" value="Pentatricopeptide repeat-containing protein chloroplastic"/>
    <property type="match status" value="1"/>
</dbReference>
<dbReference type="InterPro" id="IPR002885">
    <property type="entry name" value="PPR_rpt"/>
</dbReference>
<organism evidence="5 6">
    <name type="scientific">Dendrobium nobile</name>
    <name type="common">Orchid</name>
    <dbReference type="NCBI Taxonomy" id="94219"/>
    <lineage>
        <taxon>Eukaryota</taxon>
        <taxon>Viridiplantae</taxon>
        <taxon>Streptophyta</taxon>
        <taxon>Embryophyta</taxon>
        <taxon>Tracheophyta</taxon>
        <taxon>Spermatophyta</taxon>
        <taxon>Magnoliopsida</taxon>
        <taxon>Liliopsida</taxon>
        <taxon>Asparagales</taxon>
        <taxon>Orchidaceae</taxon>
        <taxon>Epidendroideae</taxon>
        <taxon>Malaxideae</taxon>
        <taxon>Dendrobiinae</taxon>
        <taxon>Dendrobium</taxon>
    </lineage>
</organism>
<feature type="repeat" description="PPR" evidence="3">
    <location>
        <begin position="399"/>
        <end position="429"/>
    </location>
</feature>
<dbReference type="PROSITE" id="PS51375">
    <property type="entry name" value="PPR"/>
    <property type="match status" value="5"/>
</dbReference>
<feature type="domain" description="DYW" evidence="4">
    <location>
        <begin position="544"/>
        <end position="636"/>
    </location>
</feature>
<dbReference type="Pfam" id="PF01535">
    <property type="entry name" value="PPR"/>
    <property type="match status" value="4"/>
</dbReference>
<evidence type="ECO:0000313" key="5">
    <source>
        <dbReference type="EMBL" id="KAI0518814.1"/>
    </source>
</evidence>
<dbReference type="InterPro" id="IPR046848">
    <property type="entry name" value="E_motif"/>
</dbReference>
<evidence type="ECO:0000256" key="1">
    <source>
        <dbReference type="ARBA" id="ARBA00006643"/>
    </source>
</evidence>
<dbReference type="Pfam" id="PF20431">
    <property type="entry name" value="E_motif"/>
    <property type="match status" value="1"/>
</dbReference>
<dbReference type="Proteomes" id="UP000829196">
    <property type="component" value="Unassembled WGS sequence"/>
</dbReference>
<name>A0A8T3BU02_DENNO</name>
<accession>A0A8T3BU02</accession>
<evidence type="ECO:0000259" key="4">
    <source>
        <dbReference type="Pfam" id="PF14432"/>
    </source>
</evidence>
<dbReference type="Pfam" id="PF13041">
    <property type="entry name" value="PPR_2"/>
    <property type="match status" value="1"/>
</dbReference>
<dbReference type="PANTHER" id="PTHR47926:SF523">
    <property type="entry name" value="DYW DOMAIN-CONTAINING PROTEIN"/>
    <property type="match status" value="1"/>
</dbReference>
<dbReference type="Pfam" id="PF14432">
    <property type="entry name" value="DYW_deaminase"/>
    <property type="match status" value="1"/>
</dbReference>
<dbReference type="EMBL" id="JAGYWB010000006">
    <property type="protein sequence ID" value="KAI0518814.1"/>
    <property type="molecule type" value="Genomic_DNA"/>
</dbReference>
<protein>
    <recommendedName>
        <fullName evidence="4">DYW domain-containing protein</fullName>
    </recommendedName>
</protein>
<dbReference type="FunFam" id="1.25.40.10:FF:000690">
    <property type="entry name" value="Pentatricopeptide repeat-containing protein"/>
    <property type="match status" value="1"/>
</dbReference>
<keyword evidence="2" id="KW-0677">Repeat</keyword>
<sequence>MKFDAALFYLPPPLPSFPRQRALDSLLFSAISSSSSVLQLRQIHALLHRFGLHASSFLVAKLLRRLTDLGILPPNPYPSLVFSQVPSPNSFLWTAFIRSHSSTLPSASADADSPLSVYSLMRRQFPPPPPLTFTFSALLKSAQSLSDGIQIHAQTISIGGFDSDLFVLNTLIDMYVRSGYLIHARQVFDEMPVRDVLSWTSLIVAYSRNGDMNSAAGLFHSSPVKDLVSWTAMVSGYSQNSQPREALAVFKKMQAGGVAFDDILLVSVINACAQLGTCNYASWIRQVVDQVGVQLNVFVGSALIDMYGKCGLIDDAQQVFAEMSEKDVYSYSAMISGLAAHGRADEAIHLFEVMVRSAAVRPNRVTFVGVLTACSHAGFVEKGRCYFSLMMNEYRITPDPDHYTCMVDLLGRAGLVEEALKLVQSMLIEPNGAVWGALLGACRIHVKPEIAKIASEHIFRLEPDCIGNYIVLSNIYASAGMLDEVSNIRKMIRGRGLRKNPASSWMESGDGVIHEFFAGDDLHPRSKEIKEVIEYLLQSLRLVGYVPVLSSIVYDMSDNEKERILKGHSEKLALGFGVLTAVVGSVIRIMKNIRICEDCHLVMKMASGAIEREIIVRDSLRFHHFKNGLCSCRDFW</sequence>
<gene>
    <name evidence="5" type="ORF">KFK09_006250</name>
</gene>
<proteinExistence type="inferred from homology"/>
<feature type="repeat" description="PPR" evidence="3">
    <location>
        <begin position="296"/>
        <end position="326"/>
    </location>
</feature>
<reference evidence="5" key="1">
    <citation type="journal article" date="2022" name="Front. Genet.">
        <title>Chromosome-Scale Assembly of the Dendrobium nobile Genome Provides Insights Into the Molecular Mechanism of the Biosynthesis of the Medicinal Active Ingredient of Dendrobium.</title>
        <authorList>
            <person name="Xu Q."/>
            <person name="Niu S.-C."/>
            <person name="Li K.-L."/>
            <person name="Zheng P.-J."/>
            <person name="Zhang X.-J."/>
            <person name="Jia Y."/>
            <person name="Liu Y."/>
            <person name="Niu Y.-X."/>
            <person name="Yu L.-H."/>
            <person name="Chen D.-F."/>
            <person name="Zhang G.-Q."/>
        </authorList>
    </citation>
    <scope>NUCLEOTIDE SEQUENCE</scope>
    <source>
        <tissue evidence="5">Leaf</tissue>
    </source>
</reference>
<dbReference type="AlphaFoldDB" id="A0A8T3BU02"/>
<dbReference type="InterPro" id="IPR011990">
    <property type="entry name" value="TPR-like_helical_dom_sf"/>
</dbReference>
<comment type="caution">
    <text evidence="5">The sequence shown here is derived from an EMBL/GenBank/DDBJ whole genome shotgun (WGS) entry which is preliminary data.</text>
</comment>
<dbReference type="Pfam" id="PF20430">
    <property type="entry name" value="Eplus_motif"/>
    <property type="match status" value="1"/>
</dbReference>
<dbReference type="PANTHER" id="PTHR47926">
    <property type="entry name" value="PENTATRICOPEPTIDE REPEAT-CONTAINING PROTEIN"/>
    <property type="match status" value="1"/>
</dbReference>
<dbReference type="InterPro" id="IPR046849">
    <property type="entry name" value="E2_motif"/>
</dbReference>
<comment type="similarity">
    <text evidence="1">Belongs to the PPR family. PCMP-H subfamily.</text>
</comment>
<dbReference type="InterPro" id="IPR046960">
    <property type="entry name" value="PPR_At4g14850-like_plant"/>
</dbReference>
<dbReference type="Gene3D" id="1.25.40.10">
    <property type="entry name" value="Tetratricopeptide repeat domain"/>
    <property type="match status" value="3"/>
</dbReference>
<dbReference type="GO" id="GO:0003729">
    <property type="term" value="F:mRNA binding"/>
    <property type="evidence" value="ECO:0007669"/>
    <property type="project" value="UniProtKB-ARBA"/>
</dbReference>
<dbReference type="SMR" id="A0A8T3BU02"/>
<dbReference type="NCBIfam" id="TIGR00756">
    <property type="entry name" value="PPR"/>
    <property type="match status" value="4"/>
</dbReference>
<dbReference type="GO" id="GO:0009451">
    <property type="term" value="P:RNA modification"/>
    <property type="evidence" value="ECO:0007669"/>
    <property type="project" value="InterPro"/>
</dbReference>
<feature type="repeat" description="PPR" evidence="3">
    <location>
        <begin position="327"/>
        <end position="361"/>
    </location>
</feature>
<dbReference type="GO" id="GO:0008270">
    <property type="term" value="F:zinc ion binding"/>
    <property type="evidence" value="ECO:0007669"/>
    <property type="project" value="InterPro"/>
</dbReference>